<dbReference type="Pfam" id="PF23985">
    <property type="entry name" value="DUF7308"/>
    <property type="match status" value="1"/>
</dbReference>
<feature type="domain" description="DUF7308" evidence="2">
    <location>
        <begin position="274"/>
        <end position="460"/>
    </location>
</feature>
<dbReference type="InterPro" id="IPR055732">
    <property type="entry name" value="DUF7308"/>
</dbReference>
<dbReference type="Proteomes" id="UP001596099">
    <property type="component" value="Unassembled WGS sequence"/>
</dbReference>
<sequence>MGLGDISVLWTGRDRGISSTIGVILILGIVLIGTTSIVAFGSIALEDTQRQSTLERAEQTMAQFDSRAAQVALGGEETTQRLSMGQAEGNYQVLPNNGKITITHVDYNDADDDEVIYSEPLGAVVYENGDTTLSYQGGGVWRTDGGNTQMVSPPEFHYRGSTLTLPVIRVFGSDSAAGSPTAVLKKQSMKPIYPLSGKHYGDDTAEYLNPASNGQIQITIESPYYRGWAEYFDARTETNVVTIDDANQQVTVDLITLGPQGQFNIPTKEDPLQVQGMTPGSMSDLSLTVRPEASRPQKLSSLDWSLYIDRNGRQFEVNVNGLSNGECSDSQAADISVYYSDDDGVSYHGWKAEDAIPVTCNVTTNNPELKINLMDSGIDMTYDDLSGNLAENNPNGQTKNSVSFDHFDTDPMETYNRSDLEKENLDVVIRHYLNHFAPNFQIESNAGNSGNNVGIGTSEGDDIQYDGDTVITFLHVSENNVEVELE</sequence>
<name>A0ABD5RIE7_9EURY</name>
<dbReference type="EMBL" id="JBHSQH010000001">
    <property type="protein sequence ID" value="MFC5970235.1"/>
    <property type="molecule type" value="Genomic_DNA"/>
</dbReference>
<protein>
    <recommendedName>
        <fullName evidence="2">DUF7308 domain-containing protein</fullName>
    </recommendedName>
</protein>
<reference evidence="3 4" key="1">
    <citation type="journal article" date="2019" name="Int. J. Syst. Evol. Microbiol.">
        <title>The Global Catalogue of Microorganisms (GCM) 10K type strain sequencing project: providing services to taxonomists for standard genome sequencing and annotation.</title>
        <authorList>
            <consortium name="The Broad Institute Genomics Platform"/>
            <consortium name="The Broad Institute Genome Sequencing Center for Infectious Disease"/>
            <person name="Wu L."/>
            <person name="Ma J."/>
        </authorList>
    </citation>
    <scope>NUCLEOTIDE SEQUENCE [LARGE SCALE GENOMIC DNA]</scope>
    <source>
        <strain evidence="3 4">CGMCC 1.12543</strain>
    </source>
</reference>
<keyword evidence="1" id="KW-1133">Transmembrane helix</keyword>
<dbReference type="RefSeq" id="WP_247419004.1">
    <property type="nucleotide sequence ID" value="NZ_JALLGW010000002.1"/>
</dbReference>
<accession>A0ABD5RIE7</accession>
<keyword evidence="1" id="KW-0812">Transmembrane</keyword>
<evidence type="ECO:0000256" key="1">
    <source>
        <dbReference type="SAM" id="Phobius"/>
    </source>
</evidence>
<proteinExistence type="predicted"/>
<comment type="caution">
    <text evidence="3">The sequence shown here is derived from an EMBL/GenBank/DDBJ whole genome shotgun (WGS) entry which is preliminary data.</text>
</comment>
<dbReference type="InterPro" id="IPR055713">
    <property type="entry name" value="DUF7289"/>
</dbReference>
<keyword evidence="1" id="KW-0472">Membrane</keyword>
<dbReference type="Pfam" id="PF23960">
    <property type="entry name" value="DUF7289"/>
    <property type="match status" value="1"/>
</dbReference>
<evidence type="ECO:0000259" key="2">
    <source>
        <dbReference type="Pfam" id="PF23985"/>
    </source>
</evidence>
<evidence type="ECO:0000313" key="4">
    <source>
        <dbReference type="Proteomes" id="UP001596099"/>
    </source>
</evidence>
<organism evidence="3 4">
    <name type="scientific">Halomarina salina</name>
    <dbReference type="NCBI Taxonomy" id="1872699"/>
    <lineage>
        <taxon>Archaea</taxon>
        <taxon>Methanobacteriati</taxon>
        <taxon>Methanobacteriota</taxon>
        <taxon>Stenosarchaea group</taxon>
        <taxon>Halobacteria</taxon>
        <taxon>Halobacteriales</taxon>
        <taxon>Natronomonadaceae</taxon>
        <taxon>Halomarina</taxon>
    </lineage>
</organism>
<evidence type="ECO:0000313" key="3">
    <source>
        <dbReference type="EMBL" id="MFC5970235.1"/>
    </source>
</evidence>
<keyword evidence="4" id="KW-1185">Reference proteome</keyword>
<gene>
    <name evidence="3" type="ORF">ACFPYI_02720</name>
</gene>
<dbReference type="AlphaFoldDB" id="A0ABD5RIE7"/>
<feature type="transmembrane region" description="Helical" evidence="1">
    <location>
        <begin position="21"/>
        <end position="45"/>
    </location>
</feature>